<keyword evidence="1" id="KW-0472">Membrane</keyword>
<dbReference type="EMBL" id="AZEU01000322">
    <property type="protein sequence ID" value="KRL37099.1"/>
    <property type="molecule type" value="Genomic_DNA"/>
</dbReference>
<comment type="caution">
    <text evidence="2">The sequence shown here is derived from an EMBL/GenBank/DDBJ whole genome shotgun (WGS) entry which is preliminary data.</text>
</comment>
<gene>
    <name evidence="2" type="ORF">FD01_GL002852</name>
</gene>
<evidence type="ECO:0000313" key="3">
    <source>
        <dbReference type="Proteomes" id="UP000051790"/>
    </source>
</evidence>
<keyword evidence="3" id="KW-1185">Reference proteome</keyword>
<accession>A0A0R1Q780</accession>
<keyword evidence="1" id="KW-0812">Transmembrane</keyword>
<reference evidence="2 3" key="1">
    <citation type="journal article" date="2015" name="Genome Announc.">
        <title>Expanding the biotechnology potential of lactobacilli through comparative genomics of 213 strains and associated genera.</title>
        <authorList>
            <person name="Sun Z."/>
            <person name="Harris H.M."/>
            <person name="McCann A."/>
            <person name="Guo C."/>
            <person name="Argimon S."/>
            <person name="Zhang W."/>
            <person name="Yang X."/>
            <person name="Jeffery I.B."/>
            <person name="Cooney J.C."/>
            <person name="Kagawa T.F."/>
            <person name="Liu W."/>
            <person name="Song Y."/>
            <person name="Salvetti E."/>
            <person name="Wrobel A."/>
            <person name="Rasinkangas P."/>
            <person name="Parkhill J."/>
            <person name="Rea M.C."/>
            <person name="O'Sullivan O."/>
            <person name="Ritari J."/>
            <person name="Douillard F.P."/>
            <person name="Paul Ross R."/>
            <person name="Yang R."/>
            <person name="Briner A.E."/>
            <person name="Felis G.E."/>
            <person name="de Vos W.M."/>
            <person name="Barrangou R."/>
            <person name="Klaenhammer T.R."/>
            <person name="Caufield P.W."/>
            <person name="Cui Y."/>
            <person name="Zhang H."/>
            <person name="O'Toole P.W."/>
        </authorList>
    </citation>
    <scope>NUCLEOTIDE SEQUENCE [LARGE SCALE GENOMIC DNA]</scope>
    <source>
        <strain evidence="2 3">DSM 13343</strain>
    </source>
</reference>
<organism evidence="2 3">
    <name type="scientific">Lacticaseibacillus manihotivorans DSM 13343 = JCM 12514</name>
    <dbReference type="NCBI Taxonomy" id="1423769"/>
    <lineage>
        <taxon>Bacteria</taxon>
        <taxon>Bacillati</taxon>
        <taxon>Bacillota</taxon>
        <taxon>Bacilli</taxon>
        <taxon>Lactobacillales</taxon>
        <taxon>Lactobacillaceae</taxon>
        <taxon>Lacticaseibacillus</taxon>
    </lineage>
</organism>
<keyword evidence="1" id="KW-1133">Transmembrane helix</keyword>
<feature type="transmembrane region" description="Helical" evidence="1">
    <location>
        <begin position="68"/>
        <end position="87"/>
    </location>
</feature>
<evidence type="ECO:0000256" key="1">
    <source>
        <dbReference type="SAM" id="Phobius"/>
    </source>
</evidence>
<sequence>MPFLSLIIDVLAFGGLYLTRQGSLPTVLGLGLQIIFTIILLIFVFGYRGRRKGRFNFDTWSHVFTLPFALIVISFIGNGLLAFLYYLNYAGINSLIMR</sequence>
<dbReference type="Proteomes" id="UP000051790">
    <property type="component" value="Unassembled WGS sequence"/>
</dbReference>
<evidence type="ECO:0000313" key="2">
    <source>
        <dbReference type="EMBL" id="KRL37099.1"/>
    </source>
</evidence>
<dbReference type="OrthoDB" id="2298855at2"/>
<proteinExistence type="predicted"/>
<feature type="transmembrane region" description="Helical" evidence="1">
    <location>
        <begin position="27"/>
        <end position="47"/>
    </location>
</feature>
<name>A0A0R1Q780_9LACO</name>
<dbReference type="PATRIC" id="fig|1423769.4.peg.3077"/>
<dbReference type="RefSeq" id="WP_054717730.1">
    <property type="nucleotide sequence ID" value="NZ_AZEU01000322.1"/>
</dbReference>
<protein>
    <submittedName>
        <fullName evidence="2">Uncharacterized protein</fullName>
    </submittedName>
</protein>
<dbReference type="AlphaFoldDB" id="A0A0R1Q780"/>